<feature type="domain" description="Peptidase M28" evidence="4">
    <location>
        <begin position="136"/>
        <end position="340"/>
    </location>
</feature>
<keyword evidence="2" id="KW-0012">Acyltransferase</keyword>
<dbReference type="Gene3D" id="3.40.630.10">
    <property type="entry name" value="Zn peptidases"/>
    <property type="match status" value="1"/>
</dbReference>
<dbReference type="PANTHER" id="PTHR12283">
    <property type="entry name" value="GLUTAMINYL-PEPTIDE CYCLOTRANSFERASE"/>
    <property type="match status" value="1"/>
</dbReference>
<feature type="region of interest" description="Disordered" evidence="3">
    <location>
        <begin position="1"/>
        <end position="45"/>
    </location>
</feature>
<organism evidence="5 8">
    <name type="scientific">Eiseniibacteriota bacterium</name>
    <dbReference type="NCBI Taxonomy" id="2212470"/>
    <lineage>
        <taxon>Bacteria</taxon>
        <taxon>Candidatus Eiseniibacteriota</taxon>
    </lineage>
</organism>
<keyword evidence="1" id="KW-0808">Transferase</keyword>
<gene>
    <name evidence="5" type="ORF">E6K74_01575</name>
    <name evidence="6" type="ORF">E6K77_04235</name>
</gene>
<evidence type="ECO:0000259" key="4">
    <source>
        <dbReference type="Pfam" id="PF04389"/>
    </source>
</evidence>
<evidence type="ECO:0000313" key="8">
    <source>
        <dbReference type="Proteomes" id="UP000319829"/>
    </source>
</evidence>
<dbReference type="Proteomes" id="UP000319829">
    <property type="component" value="Unassembled WGS sequence"/>
</dbReference>
<name>A0A538SX11_UNCEI</name>
<evidence type="ECO:0000256" key="3">
    <source>
        <dbReference type="SAM" id="MobiDB-lite"/>
    </source>
</evidence>
<sequence>MWGAGRLTISRSRSPGDLISRSGRRRTTRPSSPSAGSRLPSTRSSASKRCLHAAALLAILAPSCRHQASAAAFDGRQAFATLERQCSFGPRVPGTAPHDSCFAYLVGRLRELAPVVETDTFTYDSPDLRKEVRLMNAVARFRPKAKERILFGAHWDSRPWADHDSIPAHRNRPVLGANDGASGVAVLLEVARVLQKTGTPIGIDLALFDGEDLGTEENPSGFFRGSTRYVEWRGDERPLFVLVLDLVGKRDLKLKWEANSQEQASNIVDLVWQEARELGIRNFRSEPGPRVYDDHIPFLNAGIPAVDLIDFDFPEWHTTRDTPAVCSPASLAAVGTVLVSLATKASFLSR</sequence>
<accession>A0A538SX11</accession>
<evidence type="ECO:0000313" key="6">
    <source>
        <dbReference type="EMBL" id="TMQ64155.1"/>
    </source>
</evidence>
<dbReference type="GO" id="GO:0016603">
    <property type="term" value="F:glutaminyl-peptide cyclotransferase activity"/>
    <property type="evidence" value="ECO:0007669"/>
    <property type="project" value="TreeGrafter"/>
</dbReference>
<evidence type="ECO:0000256" key="2">
    <source>
        <dbReference type="ARBA" id="ARBA00023315"/>
    </source>
</evidence>
<evidence type="ECO:0000313" key="5">
    <source>
        <dbReference type="EMBL" id="TMQ55939.1"/>
    </source>
</evidence>
<dbReference type="EMBL" id="VBOX01000045">
    <property type="protein sequence ID" value="TMQ64155.1"/>
    <property type="molecule type" value="Genomic_DNA"/>
</dbReference>
<dbReference type="EMBL" id="VBOU01000010">
    <property type="protein sequence ID" value="TMQ55939.1"/>
    <property type="molecule type" value="Genomic_DNA"/>
</dbReference>
<proteinExistence type="predicted"/>
<comment type="caution">
    <text evidence="5">The sequence shown here is derived from an EMBL/GenBank/DDBJ whole genome shotgun (WGS) entry which is preliminary data.</text>
</comment>
<dbReference type="Pfam" id="PF04389">
    <property type="entry name" value="Peptidase_M28"/>
    <property type="match status" value="1"/>
</dbReference>
<dbReference type="Proteomes" id="UP000317366">
    <property type="component" value="Unassembled WGS sequence"/>
</dbReference>
<dbReference type="SUPFAM" id="SSF53187">
    <property type="entry name" value="Zn-dependent exopeptidases"/>
    <property type="match status" value="1"/>
</dbReference>
<dbReference type="InterPro" id="IPR007484">
    <property type="entry name" value="Peptidase_M28"/>
</dbReference>
<reference evidence="7 8" key="1">
    <citation type="journal article" date="2019" name="Nat. Microbiol.">
        <title>Mediterranean grassland soil C-N compound turnover is dependent on rainfall and depth, and is mediated by genomically divergent microorganisms.</title>
        <authorList>
            <person name="Diamond S."/>
            <person name="Andeer P.F."/>
            <person name="Li Z."/>
            <person name="Crits-Christoph A."/>
            <person name="Burstein D."/>
            <person name="Anantharaman K."/>
            <person name="Lane K.R."/>
            <person name="Thomas B.C."/>
            <person name="Pan C."/>
            <person name="Northen T.R."/>
            <person name="Banfield J.F."/>
        </authorList>
    </citation>
    <scope>NUCLEOTIDE SEQUENCE [LARGE SCALE GENOMIC DNA]</scope>
    <source>
        <strain evidence="5">WS_4</strain>
        <strain evidence="6">WS_7</strain>
    </source>
</reference>
<feature type="compositionally biased region" description="Low complexity" evidence="3">
    <location>
        <begin position="29"/>
        <end position="38"/>
    </location>
</feature>
<evidence type="ECO:0000313" key="7">
    <source>
        <dbReference type="Proteomes" id="UP000317366"/>
    </source>
</evidence>
<dbReference type="PANTHER" id="PTHR12283:SF6">
    <property type="entry name" value="GLUTAMINYL-PEPTIDE CYCLOTRANSFERASE-RELATED"/>
    <property type="match status" value="1"/>
</dbReference>
<dbReference type="GO" id="GO:0008270">
    <property type="term" value="F:zinc ion binding"/>
    <property type="evidence" value="ECO:0007669"/>
    <property type="project" value="TreeGrafter"/>
</dbReference>
<dbReference type="InterPro" id="IPR040234">
    <property type="entry name" value="QC/QCL"/>
</dbReference>
<dbReference type="AlphaFoldDB" id="A0A538SX11"/>
<evidence type="ECO:0000256" key="1">
    <source>
        <dbReference type="ARBA" id="ARBA00022679"/>
    </source>
</evidence>
<protein>
    <submittedName>
        <fullName evidence="5">M28 family peptidase</fullName>
    </submittedName>
</protein>